<dbReference type="CDD" id="cd00038">
    <property type="entry name" value="CAP_ED"/>
    <property type="match status" value="1"/>
</dbReference>
<protein>
    <submittedName>
        <fullName evidence="2">Cyclic nucleotide-binding domain-containing protein</fullName>
    </submittedName>
</protein>
<dbReference type="InterPro" id="IPR000595">
    <property type="entry name" value="cNMP-bd_dom"/>
</dbReference>
<proteinExistence type="predicted"/>
<evidence type="ECO:0000313" key="3">
    <source>
        <dbReference type="Proteomes" id="UP001596548"/>
    </source>
</evidence>
<keyword evidence="3" id="KW-1185">Reference proteome</keyword>
<dbReference type="InterPro" id="IPR018490">
    <property type="entry name" value="cNMP-bd_dom_sf"/>
</dbReference>
<gene>
    <name evidence="2" type="ORF">ACFQS1_27330</name>
</gene>
<sequence length="153" mass="16787">MLTEMTIRVQAQPFFAGWPAALIRELCECATPDAFPAGAAIFAEGGSADAFWLLEAGTVALGLHGPVRGDEVIETIGPGTVLGWSWLHPPYRWHFGATAIEEVTAVRFDAARVRLRCETDPEFGYAMLSRFTPVIIDRLQTARLRLLDLWGAS</sequence>
<dbReference type="RefSeq" id="WP_378973664.1">
    <property type="nucleotide sequence ID" value="NZ_JBHTBJ010000025.1"/>
</dbReference>
<dbReference type="Pfam" id="PF00027">
    <property type="entry name" value="cNMP_binding"/>
    <property type="match status" value="1"/>
</dbReference>
<dbReference type="SUPFAM" id="SSF51206">
    <property type="entry name" value="cAMP-binding domain-like"/>
    <property type="match status" value="1"/>
</dbReference>
<reference evidence="3" key="1">
    <citation type="journal article" date="2019" name="Int. J. Syst. Evol. Microbiol.">
        <title>The Global Catalogue of Microorganisms (GCM) 10K type strain sequencing project: providing services to taxonomists for standard genome sequencing and annotation.</title>
        <authorList>
            <consortium name="The Broad Institute Genomics Platform"/>
            <consortium name="The Broad Institute Genome Sequencing Center for Infectious Disease"/>
            <person name="Wu L."/>
            <person name="Ma J."/>
        </authorList>
    </citation>
    <scope>NUCLEOTIDE SEQUENCE [LARGE SCALE GENOMIC DNA]</scope>
    <source>
        <strain evidence="3">XZYJT-10</strain>
    </source>
</reference>
<dbReference type="Gene3D" id="2.60.120.10">
    <property type="entry name" value="Jelly Rolls"/>
    <property type="match status" value="1"/>
</dbReference>
<name>A0ABW2HY41_9ACTN</name>
<organism evidence="2 3">
    <name type="scientific">Paractinoplanes rhizophilus</name>
    <dbReference type="NCBI Taxonomy" id="1416877"/>
    <lineage>
        <taxon>Bacteria</taxon>
        <taxon>Bacillati</taxon>
        <taxon>Actinomycetota</taxon>
        <taxon>Actinomycetes</taxon>
        <taxon>Micromonosporales</taxon>
        <taxon>Micromonosporaceae</taxon>
        <taxon>Paractinoplanes</taxon>
    </lineage>
</organism>
<dbReference type="SMART" id="SM00100">
    <property type="entry name" value="cNMP"/>
    <property type="match status" value="1"/>
</dbReference>
<feature type="domain" description="Cyclic nucleotide-binding" evidence="1">
    <location>
        <begin position="14"/>
        <end position="83"/>
    </location>
</feature>
<dbReference type="InterPro" id="IPR014710">
    <property type="entry name" value="RmlC-like_jellyroll"/>
</dbReference>
<accession>A0ABW2HY41</accession>
<dbReference type="Proteomes" id="UP001596548">
    <property type="component" value="Unassembled WGS sequence"/>
</dbReference>
<evidence type="ECO:0000313" key="2">
    <source>
        <dbReference type="EMBL" id="MFC7277716.1"/>
    </source>
</evidence>
<dbReference type="EMBL" id="JBHTBJ010000025">
    <property type="protein sequence ID" value="MFC7277716.1"/>
    <property type="molecule type" value="Genomic_DNA"/>
</dbReference>
<evidence type="ECO:0000259" key="1">
    <source>
        <dbReference type="PROSITE" id="PS50042"/>
    </source>
</evidence>
<comment type="caution">
    <text evidence="2">The sequence shown here is derived from an EMBL/GenBank/DDBJ whole genome shotgun (WGS) entry which is preliminary data.</text>
</comment>
<dbReference type="PROSITE" id="PS50042">
    <property type="entry name" value="CNMP_BINDING_3"/>
    <property type="match status" value="1"/>
</dbReference>